<protein>
    <submittedName>
        <fullName evidence="1">DUF3019 domain-containing protein</fullName>
    </submittedName>
</protein>
<dbReference type="Proteomes" id="UP001548189">
    <property type="component" value="Unassembled WGS sequence"/>
</dbReference>
<gene>
    <name evidence="1" type="ORF">ABVT43_11490</name>
</gene>
<sequence length="135" mass="15752">MIKQIVCLVVICWGFSINSLVQASEKPVNEYGLFLSPNLCLLSQSEADCEIKLHVRWQTSLAADYCLMQSLAEPALKCWENSSKAEDYFELKLTKNATLYLVENPGQTIKYQQIIRLQRQSPPYRTRRKNPWRFY</sequence>
<reference evidence="1 2" key="1">
    <citation type="submission" date="2024-06" db="EMBL/GenBank/DDBJ databases">
        <authorList>
            <person name="Li F."/>
        </authorList>
    </citation>
    <scope>NUCLEOTIDE SEQUENCE [LARGE SCALE GENOMIC DNA]</scope>
    <source>
        <strain evidence="1 2">GXAS 311</strain>
    </source>
</reference>
<comment type="caution">
    <text evidence="1">The sequence shown here is derived from an EMBL/GenBank/DDBJ whole genome shotgun (WGS) entry which is preliminary data.</text>
</comment>
<dbReference type="InterPro" id="IPR021559">
    <property type="entry name" value="DUF3019"/>
</dbReference>
<accession>A0ABV2BUX3</accession>
<dbReference type="EMBL" id="JBEVCJ010000013">
    <property type="protein sequence ID" value="MET1255750.1"/>
    <property type="molecule type" value="Genomic_DNA"/>
</dbReference>
<evidence type="ECO:0000313" key="2">
    <source>
        <dbReference type="Proteomes" id="UP001548189"/>
    </source>
</evidence>
<proteinExistence type="predicted"/>
<dbReference type="RefSeq" id="WP_353896336.1">
    <property type="nucleotide sequence ID" value="NZ_JBEVCJ010000013.1"/>
</dbReference>
<dbReference type="Pfam" id="PF11456">
    <property type="entry name" value="DUF3019"/>
    <property type="match status" value="1"/>
</dbReference>
<evidence type="ECO:0000313" key="1">
    <source>
        <dbReference type="EMBL" id="MET1255750.1"/>
    </source>
</evidence>
<organism evidence="1 2">
    <name type="scientific">Aliikangiella maris</name>
    <dbReference type="NCBI Taxonomy" id="3162458"/>
    <lineage>
        <taxon>Bacteria</taxon>
        <taxon>Pseudomonadati</taxon>
        <taxon>Pseudomonadota</taxon>
        <taxon>Gammaproteobacteria</taxon>
        <taxon>Oceanospirillales</taxon>
        <taxon>Pleioneaceae</taxon>
        <taxon>Aliikangiella</taxon>
    </lineage>
</organism>
<keyword evidence="2" id="KW-1185">Reference proteome</keyword>
<name>A0ABV2BUX3_9GAMM</name>